<reference evidence="2 3" key="1">
    <citation type="journal article" date="2019" name="bioRxiv">
        <title>Bacteria contribute to plant secondary compound degradation in a generalist herbivore system.</title>
        <authorList>
            <person name="Francoeur C.B."/>
            <person name="Khadempour L."/>
            <person name="Moreira-Soto R.D."/>
            <person name="Gotting K."/>
            <person name="Book A.J."/>
            <person name="Pinto-Tomas A.A."/>
            <person name="Keefover-Ring K."/>
            <person name="Currie C.R."/>
        </authorList>
    </citation>
    <scope>NUCLEOTIDE SEQUENCE [LARGE SCALE GENOMIC DNA]</scope>
    <source>
        <strain evidence="2">Al-1710</strain>
    </source>
</reference>
<proteinExistence type="predicted"/>
<comment type="caution">
    <text evidence="2">The sequence shown here is derived from an EMBL/GenBank/DDBJ whole genome shotgun (WGS) entry which is preliminary data.</text>
</comment>
<feature type="region of interest" description="Disordered" evidence="1">
    <location>
        <begin position="70"/>
        <end position="97"/>
    </location>
</feature>
<dbReference type="EMBL" id="VWXC01000015">
    <property type="protein sequence ID" value="NIG20752.1"/>
    <property type="molecule type" value="Genomic_DNA"/>
</dbReference>
<name>A0ABX0RT07_9GAMM</name>
<dbReference type="Proteomes" id="UP001515780">
    <property type="component" value="Unassembled WGS sequence"/>
</dbReference>
<evidence type="ECO:0000313" key="2">
    <source>
        <dbReference type="EMBL" id="NIG20752.1"/>
    </source>
</evidence>
<organism evidence="2 3">
    <name type="scientific">Candidatus Pantoea communis</name>
    <dbReference type="NCBI Taxonomy" id="2608354"/>
    <lineage>
        <taxon>Bacteria</taxon>
        <taxon>Pseudomonadati</taxon>
        <taxon>Pseudomonadota</taxon>
        <taxon>Gammaproteobacteria</taxon>
        <taxon>Enterobacterales</taxon>
        <taxon>Erwiniaceae</taxon>
        <taxon>Pantoea</taxon>
    </lineage>
</organism>
<protein>
    <submittedName>
        <fullName evidence="2">Uncharacterized protein</fullName>
    </submittedName>
</protein>
<gene>
    <name evidence="2" type="ORF">F3J37_18910</name>
</gene>
<evidence type="ECO:0000313" key="3">
    <source>
        <dbReference type="Proteomes" id="UP001515780"/>
    </source>
</evidence>
<accession>A0ABX0RT07</accession>
<evidence type="ECO:0000256" key="1">
    <source>
        <dbReference type="SAM" id="MobiDB-lite"/>
    </source>
</evidence>
<keyword evidence="3" id="KW-1185">Reference proteome</keyword>
<sequence length="97" mass="11067">MNRSEHQQLVDEILGEATLVLLQRAGPVSFRALNEQLQVMEDQSDDADRRQLIAQTIVEVRKNIAEGERAKQQRAEGLNSVQHLYTDSHHSGINRKH</sequence>